<evidence type="ECO:0000256" key="4">
    <source>
        <dbReference type="ARBA" id="ARBA00013558"/>
    </source>
</evidence>
<sequence>MIYLDHNATTPVNPAVAKLVGDVLIEGGNPSSVHGAGRLARRRLEVAREQVALLVGADPRHVLFTASGTEANNQALRGFPGHTILTSAIEHDAVLKSSEGAGRIPVDSLGRIDLEALEKLLDGLSGPVLVSVMLANNETGVVQPVRAVANLVHARGGLLHCDAVQGPGRLPMDIRVLGADLLTLSAHKMGGAPGAAALIFREGAEPAALLRGGGQERSRRAGTENVPAIAGFGLAASLAGESLILMTHVEALRDQLAEDLKARGGVIIAEEAERLPNTLCVALPGKPAETQVMTLDLAGFAVSAGSACSSGKVKRSHVLVAMGLPDEIAGSAIRLSLSPATSADELARFVAAWARMTG</sequence>
<evidence type="ECO:0000256" key="10">
    <source>
        <dbReference type="ARBA" id="ARBA00050776"/>
    </source>
</evidence>
<evidence type="ECO:0000256" key="6">
    <source>
        <dbReference type="ARBA" id="ARBA00022723"/>
    </source>
</evidence>
<dbReference type="Gene3D" id="3.90.1150.10">
    <property type="entry name" value="Aspartate Aminotransferase, domain 1"/>
    <property type="match status" value="1"/>
</dbReference>
<dbReference type="PANTHER" id="PTHR11601">
    <property type="entry name" value="CYSTEINE DESULFURYLASE FAMILY MEMBER"/>
    <property type="match status" value="1"/>
</dbReference>
<reference evidence="13" key="1">
    <citation type="journal article" date="2019" name="Int. J. Syst. Evol. Microbiol.">
        <title>The Global Catalogue of Microorganisms (GCM) 10K type strain sequencing project: providing services to taxonomists for standard genome sequencing and annotation.</title>
        <authorList>
            <consortium name="The Broad Institute Genomics Platform"/>
            <consortium name="The Broad Institute Genome Sequencing Center for Infectious Disease"/>
            <person name="Wu L."/>
            <person name="Ma J."/>
        </authorList>
    </citation>
    <scope>NUCLEOTIDE SEQUENCE [LARGE SCALE GENOMIC DNA]</scope>
    <source>
        <strain evidence="13">CGMCC 1.19062</strain>
    </source>
</reference>
<name>A0ABW5DLW9_9PROT</name>
<evidence type="ECO:0000256" key="1">
    <source>
        <dbReference type="ARBA" id="ARBA00001933"/>
    </source>
</evidence>
<comment type="cofactor">
    <cofactor evidence="1">
        <name>pyridoxal 5'-phosphate</name>
        <dbReference type="ChEBI" id="CHEBI:597326"/>
    </cofactor>
</comment>
<dbReference type="Proteomes" id="UP001597295">
    <property type="component" value="Unassembled WGS sequence"/>
</dbReference>
<organism evidence="12 13">
    <name type="scientific">Lacibacterium aquatile</name>
    <dbReference type="NCBI Taxonomy" id="1168082"/>
    <lineage>
        <taxon>Bacteria</taxon>
        <taxon>Pseudomonadati</taxon>
        <taxon>Pseudomonadota</taxon>
        <taxon>Alphaproteobacteria</taxon>
        <taxon>Rhodospirillales</taxon>
        <taxon>Rhodospirillaceae</taxon>
    </lineage>
</organism>
<proteinExistence type="inferred from homology"/>
<evidence type="ECO:0000313" key="12">
    <source>
        <dbReference type="EMBL" id="MFD2261459.1"/>
    </source>
</evidence>
<comment type="catalytic activity">
    <reaction evidence="10">
        <text>(sulfur carrier)-H + L-cysteine = (sulfur carrier)-SH + L-alanine</text>
        <dbReference type="Rhea" id="RHEA:43892"/>
        <dbReference type="Rhea" id="RHEA-COMP:14737"/>
        <dbReference type="Rhea" id="RHEA-COMP:14739"/>
        <dbReference type="ChEBI" id="CHEBI:29917"/>
        <dbReference type="ChEBI" id="CHEBI:35235"/>
        <dbReference type="ChEBI" id="CHEBI:57972"/>
        <dbReference type="ChEBI" id="CHEBI:64428"/>
        <dbReference type="EC" id="2.8.1.7"/>
    </reaction>
</comment>
<dbReference type="PANTHER" id="PTHR11601:SF34">
    <property type="entry name" value="CYSTEINE DESULFURASE"/>
    <property type="match status" value="1"/>
</dbReference>
<keyword evidence="7" id="KW-0663">Pyridoxal phosphate</keyword>
<comment type="function">
    <text evidence="2">Catalyzes the removal of elemental sulfur atoms from cysteine to produce alanine. Seems to participate in the biosynthesis of the nitrogenase metalloclusters by providing the inorganic sulfur required for the Fe-S core formation.</text>
</comment>
<dbReference type="InterPro" id="IPR000192">
    <property type="entry name" value="Aminotrans_V_dom"/>
</dbReference>
<accession>A0ABW5DLW9</accession>
<dbReference type="Gene3D" id="3.40.640.10">
    <property type="entry name" value="Type I PLP-dependent aspartate aminotransferase-like (Major domain)"/>
    <property type="match status" value="1"/>
</dbReference>
<dbReference type="EMBL" id="JBHUIP010000001">
    <property type="protein sequence ID" value="MFD2261459.1"/>
    <property type="molecule type" value="Genomic_DNA"/>
</dbReference>
<evidence type="ECO:0000256" key="7">
    <source>
        <dbReference type="ARBA" id="ARBA00022898"/>
    </source>
</evidence>
<evidence type="ECO:0000256" key="2">
    <source>
        <dbReference type="ARBA" id="ARBA00003120"/>
    </source>
</evidence>
<dbReference type="PIRSF" id="PIRSF005572">
    <property type="entry name" value="NifS"/>
    <property type="match status" value="1"/>
</dbReference>
<dbReference type="InterPro" id="IPR015424">
    <property type="entry name" value="PyrdxlP-dep_Trfase"/>
</dbReference>
<evidence type="ECO:0000259" key="11">
    <source>
        <dbReference type="Pfam" id="PF00266"/>
    </source>
</evidence>
<comment type="similarity">
    <text evidence="3">Belongs to the class-V pyridoxal-phosphate-dependent aminotransferase family. NifS/IscS subfamily.</text>
</comment>
<dbReference type="Pfam" id="PF00266">
    <property type="entry name" value="Aminotran_5"/>
    <property type="match status" value="1"/>
</dbReference>
<keyword evidence="6" id="KW-0479">Metal-binding</keyword>
<dbReference type="Gene3D" id="1.10.260.50">
    <property type="match status" value="1"/>
</dbReference>
<comment type="caution">
    <text evidence="12">The sequence shown here is derived from an EMBL/GenBank/DDBJ whole genome shotgun (WGS) entry which is preliminary data.</text>
</comment>
<dbReference type="RefSeq" id="WP_379874269.1">
    <property type="nucleotide sequence ID" value="NZ_JBHUIP010000001.1"/>
</dbReference>
<evidence type="ECO:0000313" key="13">
    <source>
        <dbReference type="Proteomes" id="UP001597295"/>
    </source>
</evidence>
<evidence type="ECO:0000256" key="9">
    <source>
        <dbReference type="ARBA" id="ARBA00023014"/>
    </source>
</evidence>
<keyword evidence="8" id="KW-0408">Iron</keyword>
<evidence type="ECO:0000256" key="8">
    <source>
        <dbReference type="ARBA" id="ARBA00023004"/>
    </source>
</evidence>
<keyword evidence="13" id="KW-1185">Reference proteome</keyword>
<keyword evidence="5" id="KW-0808">Transferase</keyword>
<gene>
    <name evidence="12" type="ORF">ACFSM5_01075</name>
</gene>
<feature type="domain" description="Aminotransferase class V" evidence="11">
    <location>
        <begin position="2"/>
        <end position="349"/>
    </location>
</feature>
<dbReference type="InterPro" id="IPR015421">
    <property type="entry name" value="PyrdxlP-dep_Trfase_major"/>
</dbReference>
<keyword evidence="9" id="KW-0411">Iron-sulfur</keyword>
<evidence type="ECO:0000256" key="5">
    <source>
        <dbReference type="ARBA" id="ARBA00022679"/>
    </source>
</evidence>
<dbReference type="SUPFAM" id="SSF53383">
    <property type="entry name" value="PLP-dependent transferases"/>
    <property type="match status" value="1"/>
</dbReference>
<dbReference type="InterPro" id="IPR015422">
    <property type="entry name" value="PyrdxlP-dep_Trfase_small"/>
</dbReference>
<evidence type="ECO:0000256" key="3">
    <source>
        <dbReference type="ARBA" id="ARBA00006490"/>
    </source>
</evidence>
<protein>
    <recommendedName>
        <fullName evidence="4">Cysteine desulfurase</fullName>
    </recommendedName>
</protein>
<dbReference type="InterPro" id="IPR016454">
    <property type="entry name" value="Cysteine_dSase"/>
</dbReference>